<dbReference type="EMBL" id="CP036262">
    <property type="protein sequence ID" value="QDS94265.1"/>
    <property type="molecule type" value="Genomic_DNA"/>
</dbReference>
<keyword evidence="10 13" id="KW-1133">Transmembrane helix</keyword>
<dbReference type="KEGG" id="rml:FF011L_30440"/>
<dbReference type="GO" id="GO:0030295">
    <property type="term" value="F:protein kinase activator activity"/>
    <property type="evidence" value="ECO:0007669"/>
    <property type="project" value="TreeGrafter"/>
</dbReference>
<dbReference type="CDD" id="cd00082">
    <property type="entry name" value="HisKA"/>
    <property type="match status" value="1"/>
</dbReference>
<keyword evidence="5 15" id="KW-0808">Transferase</keyword>
<dbReference type="PRINTS" id="PR00344">
    <property type="entry name" value="BCTRLSENSOR"/>
</dbReference>
<dbReference type="InterPro" id="IPR004358">
    <property type="entry name" value="Sig_transdc_His_kin-like_C"/>
</dbReference>
<evidence type="ECO:0000259" key="14">
    <source>
        <dbReference type="PROSITE" id="PS50109"/>
    </source>
</evidence>
<dbReference type="InterPro" id="IPR036097">
    <property type="entry name" value="HisK_dim/P_sf"/>
</dbReference>
<dbReference type="OrthoDB" id="9804645at2"/>
<evidence type="ECO:0000256" key="4">
    <source>
        <dbReference type="ARBA" id="ARBA00022553"/>
    </source>
</evidence>
<dbReference type="SUPFAM" id="SSF47384">
    <property type="entry name" value="Homodimeric domain of signal transducing histidine kinase"/>
    <property type="match status" value="1"/>
</dbReference>
<evidence type="ECO:0000256" key="3">
    <source>
        <dbReference type="ARBA" id="ARBA00012438"/>
    </source>
</evidence>
<evidence type="ECO:0000313" key="16">
    <source>
        <dbReference type="Proteomes" id="UP000320672"/>
    </source>
</evidence>
<dbReference type="SUPFAM" id="SSF55874">
    <property type="entry name" value="ATPase domain of HSP90 chaperone/DNA topoisomerase II/histidine kinase"/>
    <property type="match status" value="1"/>
</dbReference>
<dbReference type="GO" id="GO:0007234">
    <property type="term" value="P:osmosensory signaling via phosphorelay pathway"/>
    <property type="evidence" value="ECO:0007669"/>
    <property type="project" value="TreeGrafter"/>
</dbReference>
<dbReference type="Proteomes" id="UP000320672">
    <property type="component" value="Chromosome"/>
</dbReference>
<evidence type="ECO:0000313" key="15">
    <source>
        <dbReference type="EMBL" id="QDS94265.1"/>
    </source>
</evidence>
<evidence type="ECO:0000256" key="10">
    <source>
        <dbReference type="ARBA" id="ARBA00022989"/>
    </source>
</evidence>
<dbReference type="EC" id="2.7.13.3" evidence="3"/>
<keyword evidence="8" id="KW-0418">Kinase</keyword>
<accession>A0A517MHA6</accession>
<reference evidence="15 16" key="1">
    <citation type="submission" date="2019-02" db="EMBL/GenBank/DDBJ databases">
        <title>Deep-cultivation of Planctomycetes and their phenomic and genomic characterization uncovers novel biology.</title>
        <authorList>
            <person name="Wiegand S."/>
            <person name="Jogler M."/>
            <person name="Boedeker C."/>
            <person name="Pinto D."/>
            <person name="Vollmers J."/>
            <person name="Rivas-Marin E."/>
            <person name="Kohn T."/>
            <person name="Peeters S.H."/>
            <person name="Heuer A."/>
            <person name="Rast P."/>
            <person name="Oberbeckmann S."/>
            <person name="Bunk B."/>
            <person name="Jeske O."/>
            <person name="Meyerdierks A."/>
            <person name="Storesund J.E."/>
            <person name="Kallscheuer N."/>
            <person name="Luecker S."/>
            <person name="Lage O.M."/>
            <person name="Pohl T."/>
            <person name="Merkel B.J."/>
            <person name="Hornburger P."/>
            <person name="Mueller R.-W."/>
            <person name="Bruemmer F."/>
            <person name="Labrenz M."/>
            <person name="Spormann A.M."/>
            <person name="Op den Camp H."/>
            <person name="Overmann J."/>
            <person name="Amann R."/>
            <person name="Jetten M.S.M."/>
            <person name="Mascher T."/>
            <person name="Medema M.H."/>
            <person name="Devos D.P."/>
            <person name="Kaster A.-K."/>
            <person name="Ovreas L."/>
            <person name="Rohde M."/>
            <person name="Galperin M.Y."/>
            <person name="Jogler C."/>
        </authorList>
    </citation>
    <scope>NUCLEOTIDE SEQUENCE [LARGE SCALE GENOMIC DNA]</scope>
    <source>
        <strain evidence="15 16">FF011L</strain>
    </source>
</reference>
<dbReference type="GO" id="GO:0005524">
    <property type="term" value="F:ATP binding"/>
    <property type="evidence" value="ECO:0007669"/>
    <property type="project" value="UniProtKB-KW"/>
</dbReference>
<dbReference type="InterPro" id="IPR050351">
    <property type="entry name" value="BphY/WalK/GraS-like"/>
</dbReference>
<comment type="catalytic activity">
    <reaction evidence="1">
        <text>ATP + protein L-histidine = ADP + protein N-phospho-L-histidine.</text>
        <dbReference type="EC" id="2.7.13.3"/>
    </reaction>
</comment>
<sequence length="464" mass="51258">MSLPNEDATVTHRSLTAYYGVALAIVASMLLLAFLTLAWQLGKNQGDASLINISGRQRMLSQRIPLLASSLVNAGPDQNTGEIRDDLLDAVDLMQESQDWLTGAVNGQASPGRPMSSSLQKLYFGDDGVESLVRAHIADASRLATITELNHTTPEAKSLANTIRQRAISPGLLEKLDRIVEQYESEAELKLQRFWWLEFSFLLIGLCALAAEVKFIFRPMVQSVIKNVSELQSANRELLEFAYRISHDLRAPILSSIGIVAITKDALNENDVEEAKESLNHIGRALNRVSKTSEDIVQLTKLRMAEVNAETFRLSQVIEESLAAVSHMSGYANVAIQIDRLHGDLIHTKRTFVNHSIENLLSNAIKYQDSNKDRPSIKIEATVENETCIVSVTDNGLGIAAEYQPRIFSMFQRFHPKVSFGSGLGLYLVKQNASALEGEVIYSPCEKGSRFTLSFPVQEGTIAN</sequence>
<evidence type="ECO:0000256" key="5">
    <source>
        <dbReference type="ARBA" id="ARBA00022679"/>
    </source>
</evidence>
<dbReference type="InterPro" id="IPR003661">
    <property type="entry name" value="HisK_dim/P_dom"/>
</dbReference>
<dbReference type="PANTHER" id="PTHR42878">
    <property type="entry name" value="TWO-COMPONENT HISTIDINE KINASE"/>
    <property type="match status" value="1"/>
</dbReference>
<dbReference type="GO" id="GO:0016020">
    <property type="term" value="C:membrane"/>
    <property type="evidence" value="ECO:0007669"/>
    <property type="project" value="UniProtKB-SubCell"/>
</dbReference>
<dbReference type="Gene3D" id="3.30.565.10">
    <property type="entry name" value="Histidine kinase-like ATPase, C-terminal domain"/>
    <property type="match status" value="1"/>
</dbReference>
<evidence type="ECO:0000256" key="2">
    <source>
        <dbReference type="ARBA" id="ARBA00004141"/>
    </source>
</evidence>
<keyword evidence="9" id="KW-0067">ATP-binding</keyword>
<dbReference type="SMART" id="SM00387">
    <property type="entry name" value="HATPase_c"/>
    <property type="match status" value="1"/>
</dbReference>
<organism evidence="15 16">
    <name type="scientific">Roseimaritima multifibrata</name>
    <dbReference type="NCBI Taxonomy" id="1930274"/>
    <lineage>
        <taxon>Bacteria</taxon>
        <taxon>Pseudomonadati</taxon>
        <taxon>Planctomycetota</taxon>
        <taxon>Planctomycetia</taxon>
        <taxon>Pirellulales</taxon>
        <taxon>Pirellulaceae</taxon>
        <taxon>Roseimaritima</taxon>
    </lineage>
</organism>
<dbReference type="PROSITE" id="PS50109">
    <property type="entry name" value="HIS_KIN"/>
    <property type="match status" value="1"/>
</dbReference>
<evidence type="ECO:0000256" key="11">
    <source>
        <dbReference type="ARBA" id="ARBA00023012"/>
    </source>
</evidence>
<keyword evidence="6 13" id="KW-0812">Transmembrane</keyword>
<proteinExistence type="predicted"/>
<dbReference type="AlphaFoldDB" id="A0A517MHA6"/>
<dbReference type="Gene3D" id="1.10.287.130">
    <property type="match status" value="1"/>
</dbReference>
<keyword evidence="11" id="KW-0902">Two-component regulatory system</keyword>
<comment type="subcellular location">
    <subcellularLocation>
        <location evidence="2">Membrane</location>
        <topology evidence="2">Multi-pass membrane protein</topology>
    </subcellularLocation>
</comment>
<dbReference type="InterPro" id="IPR005467">
    <property type="entry name" value="His_kinase_dom"/>
</dbReference>
<keyword evidence="12 13" id="KW-0472">Membrane</keyword>
<feature type="transmembrane region" description="Helical" evidence="13">
    <location>
        <begin position="17"/>
        <end position="39"/>
    </location>
</feature>
<name>A0A517MHA6_9BACT</name>
<dbReference type="InterPro" id="IPR003594">
    <property type="entry name" value="HATPase_dom"/>
</dbReference>
<dbReference type="RefSeq" id="WP_145352279.1">
    <property type="nucleotide sequence ID" value="NZ_CP036262.1"/>
</dbReference>
<evidence type="ECO:0000256" key="8">
    <source>
        <dbReference type="ARBA" id="ARBA00022777"/>
    </source>
</evidence>
<dbReference type="InterPro" id="IPR036890">
    <property type="entry name" value="HATPase_C_sf"/>
</dbReference>
<gene>
    <name evidence="15" type="primary">cph1_4</name>
    <name evidence="15" type="ORF">FF011L_30440</name>
</gene>
<dbReference type="InterPro" id="IPR029095">
    <property type="entry name" value="NarX-like_N"/>
</dbReference>
<evidence type="ECO:0000256" key="7">
    <source>
        <dbReference type="ARBA" id="ARBA00022741"/>
    </source>
</evidence>
<protein>
    <recommendedName>
        <fullName evidence="3">histidine kinase</fullName>
        <ecNumber evidence="3">2.7.13.3</ecNumber>
    </recommendedName>
</protein>
<keyword evidence="4" id="KW-0597">Phosphoprotein</keyword>
<evidence type="ECO:0000256" key="9">
    <source>
        <dbReference type="ARBA" id="ARBA00022840"/>
    </source>
</evidence>
<dbReference type="GO" id="GO:0000155">
    <property type="term" value="F:phosphorelay sensor kinase activity"/>
    <property type="evidence" value="ECO:0007669"/>
    <property type="project" value="InterPro"/>
</dbReference>
<feature type="domain" description="Histidine kinase" evidence="14">
    <location>
        <begin position="244"/>
        <end position="459"/>
    </location>
</feature>
<evidence type="ECO:0000256" key="6">
    <source>
        <dbReference type="ARBA" id="ARBA00022692"/>
    </source>
</evidence>
<evidence type="ECO:0000256" key="12">
    <source>
        <dbReference type="ARBA" id="ARBA00023136"/>
    </source>
</evidence>
<dbReference type="Pfam" id="PF13675">
    <property type="entry name" value="PilJ"/>
    <property type="match status" value="1"/>
</dbReference>
<dbReference type="GO" id="GO:0000156">
    <property type="term" value="F:phosphorelay response regulator activity"/>
    <property type="evidence" value="ECO:0007669"/>
    <property type="project" value="TreeGrafter"/>
</dbReference>
<dbReference type="Pfam" id="PF02518">
    <property type="entry name" value="HATPase_c"/>
    <property type="match status" value="1"/>
</dbReference>
<evidence type="ECO:0000256" key="13">
    <source>
        <dbReference type="SAM" id="Phobius"/>
    </source>
</evidence>
<feature type="transmembrane region" description="Helical" evidence="13">
    <location>
        <begin position="194"/>
        <end position="217"/>
    </location>
</feature>
<evidence type="ECO:0000256" key="1">
    <source>
        <dbReference type="ARBA" id="ARBA00000085"/>
    </source>
</evidence>
<keyword evidence="7" id="KW-0547">Nucleotide-binding</keyword>
<keyword evidence="16" id="KW-1185">Reference proteome</keyword>
<dbReference type="PANTHER" id="PTHR42878:SF7">
    <property type="entry name" value="SENSOR HISTIDINE KINASE GLRK"/>
    <property type="match status" value="1"/>
</dbReference>